<comment type="subcellular location">
    <subcellularLocation>
        <location evidence="1">Membrane</location>
        <topology evidence="1">Single-pass membrane protein</topology>
    </subcellularLocation>
</comment>
<sequence>MVLLRVALFLVLTLALVAALLQIPSVQTRLTKVLTNYITENTGFRTSISKVNIRWWDAVSLSDVVVYDHNDSLMANLEEVYIDFSLQGLLNSDNPSIDEVQLNHGQVRLLTHPEEDDINITVFVARINALLSPTVSKQEKRPVKFSITELSLKNTSLDILDYTLPVFETGFDYGKLRFRNLVARGEDFFAKSDTIAVSVESLRGVESTSGLEVQQLQTDFLYSNTGMVFDNLYLRSNETIVRNYLEFSYDEVRDLSDFNNSVNIRAQLSEAVLDIKDLKYFAEQIPDFDDKIYLSGEITGQISDLASEQLLIRFGERSAMFGKFDIEGLPNVEETFFRLSLMNSTLTSADLAPYLSDEARRQVNKFRDIRFDGDFTGYFENFTASGNFRTGIGNMNGRLNYRRARNVPTYSGSVELQNLNIGLILDQPELFQRVTMKGQLKGTGLTAESAILSLDADINSIGINKYNYANIRTNATYGKDLFSGKLNIRDPNLKMQLAGKMDLRSNKDSVRLEAKIDTAFLQNLNLIKEDIFISGNFNLDTKGVEIDDIEGAARFEDMLFSYEGRDLHVDQFIFQSLFTPEGRVIALNSDLLTAGISGNYKLEELGKDLTTLGQEYFALITSQPEKAPVITENDLMGSYNFDININLIDPNPLIYLLDPSLSISDNTIIEGAFYQTQENTILNLFSDIDTVYYKGHYFLDNNLDFNTSKLRGDPDVLASFYINSKQQQLSSGITFNDFSLEALWDQAAIDLNINFAQEETDSYARIRSHIEVGPDEIDMVFEPSELKVLDRFWEIEPDNQLVYTPGNLEIINLKLVENGQFLALNGKISKEPEDVLSLEMHQVDMSLLNTWDIKEFEGTANGLFAISNILENPVVMGNLNVDEFHINNFLIGNLDATTYFDNDNDRIHLDLTNTRLGKKIIAIEGYLGTKEDQLDLVAKFEEANLSIAEPFLSDYITNLGGTLTGELDIRGRMYNPEITGSGRLTAGNLRVNYLNTTYTVDGRVNFTPNEISFRGLELTDTRGNKANMRGGISHDRFSNFILDISSDLNNFQVLNTTIRDNDLFYGTAYASGKLEIFGAANNLDINAQATSQPNTRIYIPIGSSDGQFKEDFINIINVRDTTRQVATLDQVEKLALQNVRMNFNLDITPDAYAEIIIDPRTGESIQGRGRGNLNLGIDTQGNFTMSGIYEIVDARYNFSLYNIINKEFTIEPGGRISWFGDPYEGILNIKAIYEENVSLMSLQPAQTTASTDMMDSQLRRRFPVKVIMGLQGPLLSPDINFDFDFSGFPEGEIQTYISAFRNRISNDEQEKNRQVFSLIMLRRFSPEGQFSGAGIGFSNLSQLVSSQLNALVAQVDQNLEIDFDLATLDQTALESFQLRVAYTFLDGRLRVMRDGGFTDLQGNTDLNTIAGDWQAEYLLTEDGRYRLRVYNRNNFNNAFTSLNLSANVITYGISISQTLSFSSFQELIDNIGKNRRQRLLINDIDDFLRYDFEEGLLVPGEEEEPAPIRVIEGPFDLKSEEEEETPIRNEEEN</sequence>
<feature type="region of interest" description="Disordered" evidence="5">
    <location>
        <begin position="1512"/>
        <end position="1533"/>
    </location>
</feature>
<dbReference type="Proteomes" id="UP001319104">
    <property type="component" value="Unassembled WGS sequence"/>
</dbReference>
<dbReference type="GO" id="GO:0005886">
    <property type="term" value="C:plasma membrane"/>
    <property type="evidence" value="ECO:0007669"/>
    <property type="project" value="InterPro"/>
</dbReference>
<dbReference type="PANTHER" id="PTHR36985:SF1">
    <property type="entry name" value="TRANSLOCATION AND ASSEMBLY MODULE SUBUNIT TAMB"/>
    <property type="match status" value="1"/>
</dbReference>
<comment type="caution">
    <text evidence="7">The sequence shown here is derived from an EMBL/GenBank/DDBJ whole genome shotgun (WGS) entry which is preliminary data.</text>
</comment>
<evidence type="ECO:0000256" key="3">
    <source>
        <dbReference type="ARBA" id="ARBA00022989"/>
    </source>
</evidence>
<protein>
    <submittedName>
        <fullName evidence="7">Translocation/assembly module TamB</fullName>
    </submittedName>
</protein>
<accession>A0AAP2CFJ7</accession>
<dbReference type="EMBL" id="JAHCMY010000001">
    <property type="protein sequence ID" value="MBS9522624.1"/>
    <property type="molecule type" value="Genomic_DNA"/>
</dbReference>
<reference evidence="7 8" key="1">
    <citation type="submission" date="2021-05" db="EMBL/GenBank/DDBJ databases">
        <authorList>
            <person name="Zhang Z.D."/>
            <person name="Osman G."/>
        </authorList>
    </citation>
    <scope>NUCLEOTIDE SEQUENCE [LARGE SCALE GENOMIC DNA]</scope>
    <source>
        <strain evidence="7 8">KCTC 32217</strain>
    </source>
</reference>
<keyword evidence="2" id="KW-0812">Transmembrane</keyword>
<evidence type="ECO:0000256" key="2">
    <source>
        <dbReference type="ARBA" id="ARBA00022692"/>
    </source>
</evidence>
<evidence type="ECO:0000256" key="4">
    <source>
        <dbReference type="ARBA" id="ARBA00023136"/>
    </source>
</evidence>
<evidence type="ECO:0000313" key="7">
    <source>
        <dbReference type="EMBL" id="MBS9522624.1"/>
    </source>
</evidence>
<proteinExistence type="predicted"/>
<name>A0AAP2CFJ7_9BACT</name>
<evidence type="ECO:0000259" key="6">
    <source>
        <dbReference type="Pfam" id="PF04357"/>
    </source>
</evidence>
<evidence type="ECO:0000256" key="1">
    <source>
        <dbReference type="ARBA" id="ARBA00004167"/>
    </source>
</evidence>
<keyword evidence="4" id="KW-0472">Membrane</keyword>
<organism evidence="7 8">
    <name type="scientific">Litoribacter ruber</name>
    <dbReference type="NCBI Taxonomy" id="702568"/>
    <lineage>
        <taxon>Bacteria</taxon>
        <taxon>Pseudomonadati</taxon>
        <taxon>Bacteroidota</taxon>
        <taxon>Cytophagia</taxon>
        <taxon>Cytophagales</taxon>
        <taxon>Cyclobacteriaceae</taxon>
        <taxon>Litoribacter</taxon>
    </lineage>
</organism>
<gene>
    <name evidence="7" type="ORF">KI659_01230</name>
</gene>
<dbReference type="Pfam" id="PF04357">
    <property type="entry name" value="TamB"/>
    <property type="match status" value="1"/>
</dbReference>
<feature type="domain" description="Translocation and assembly module TamB C-terminal" evidence="6">
    <location>
        <begin position="1019"/>
        <end position="1434"/>
    </location>
</feature>
<keyword evidence="8" id="KW-1185">Reference proteome</keyword>
<dbReference type="RefSeq" id="WP_213943518.1">
    <property type="nucleotide sequence ID" value="NZ_JAHCMY010000001.1"/>
</dbReference>
<evidence type="ECO:0000256" key="5">
    <source>
        <dbReference type="SAM" id="MobiDB-lite"/>
    </source>
</evidence>
<dbReference type="PANTHER" id="PTHR36985">
    <property type="entry name" value="TRANSLOCATION AND ASSEMBLY MODULE SUBUNIT TAMB"/>
    <property type="match status" value="1"/>
</dbReference>
<keyword evidence="3" id="KW-1133">Transmembrane helix</keyword>
<dbReference type="GO" id="GO:0009306">
    <property type="term" value="P:protein secretion"/>
    <property type="evidence" value="ECO:0007669"/>
    <property type="project" value="InterPro"/>
</dbReference>
<dbReference type="InterPro" id="IPR007452">
    <property type="entry name" value="TamB_C"/>
</dbReference>
<evidence type="ECO:0000313" key="8">
    <source>
        <dbReference type="Proteomes" id="UP001319104"/>
    </source>
</evidence>